<organism evidence="2 3">
    <name type="scientific">Stephania cephalantha</name>
    <dbReference type="NCBI Taxonomy" id="152367"/>
    <lineage>
        <taxon>Eukaryota</taxon>
        <taxon>Viridiplantae</taxon>
        <taxon>Streptophyta</taxon>
        <taxon>Embryophyta</taxon>
        <taxon>Tracheophyta</taxon>
        <taxon>Spermatophyta</taxon>
        <taxon>Magnoliopsida</taxon>
        <taxon>Ranunculales</taxon>
        <taxon>Menispermaceae</taxon>
        <taxon>Menispermoideae</taxon>
        <taxon>Cissampelideae</taxon>
        <taxon>Stephania</taxon>
    </lineage>
</organism>
<evidence type="ECO:0000313" key="3">
    <source>
        <dbReference type="Proteomes" id="UP001419268"/>
    </source>
</evidence>
<gene>
    <name evidence="2" type="ORF">Scep_013889</name>
</gene>
<reference evidence="2 3" key="1">
    <citation type="submission" date="2024-01" db="EMBL/GenBank/DDBJ databases">
        <title>Genome assemblies of Stephania.</title>
        <authorList>
            <person name="Yang L."/>
        </authorList>
    </citation>
    <scope>NUCLEOTIDE SEQUENCE [LARGE SCALE GENOMIC DNA]</scope>
    <source>
        <strain evidence="2">JXDWG</strain>
        <tissue evidence="2">Leaf</tissue>
    </source>
</reference>
<name>A0AAP0J227_9MAGN</name>
<keyword evidence="3" id="KW-1185">Reference proteome</keyword>
<accession>A0AAP0J227</accession>
<proteinExistence type="predicted"/>
<feature type="region of interest" description="Disordered" evidence="1">
    <location>
        <begin position="37"/>
        <end position="87"/>
    </location>
</feature>
<dbReference type="EMBL" id="JBBNAG010000006">
    <property type="protein sequence ID" value="KAK9125043.1"/>
    <property type="molecule type" value="Genomic_DNA"/>
</dbReference>
<protein>
    <submittedName>
        <fullName evidence="2">Uncharacterized protein</fullName>
    </submittedName>
</protein>
<sequence>MVLLFTNHFQFFTYHIFTSLQTHFHLPPKPFSPLQTHFTSKPIFTANPPPPPETLRDHRRRLSATTAGDPPHRRCTVAAPSLHRRCS</sequence>
<comment type="caution">
    <text evidence="2">The sequence shown here is derived from an EMBL/GenBank/DDBJ whole genome shotgun (WGS) entry which is preliminary data.</text>
</comment>
<evidence type="ECO:0000313" key="2">
    <source>
        <dbReference type="EMBL" id="KAK9125043.1"/>
    </source>
</evidence>
<evidence type="ECO:0000256" key="1">
    <source>
        <dbReference type="SAM" id="MobiDB-lite"/>
    </source>
</evidence>
<dbReference type="Proteomes" id="UP001419268">
    <property type="component" value="Unassembled WGS sequence"/>
</dbReference>
<dbReference type="AlphaFoldDB" id="A0AAP0J227"/>